<comment type="caution">
    <text evidence="2">The sequence shown here is derived from an EMBL/GenBank/DDBJ whole genome shotgun (WGS) entry which is preliminary data.</text>
</comment>
<reference evidence="2" key="1">
    <citation type="submission" date="2021-05" db="EMBL/GenBank/DDBJ databases">
        <authorList>
            <person name="Khan N."/>
        </authorList>
    </citation>
    <scope>NUCLEOTIDE SEQUENCE</scope>
</reference>
<feature type="region of interest" description="Disordered" evidence="1">
    <location>
        <begin position="142"/>
        <end position="179"/>
    </location>
</feature>
<dbReference type="Proteomes" id="UP000693738">
    <property type="component" value="Unassembled WGS sequence"/>
</dbReference>
<dbReference type="PANTHER" id="PTHR38166:SF1">
    <property type="entry name" value="C2H2-TYPE DOMAIN-CONTAINING PROTEIN"/>
    <property type="match status" value="1"/>
</dbReference>
<accession>A0A8J2NG03</accession>
<feature type="compositionally biased region" description="Acidic residues" evidence="1">
    <location>
        <begin position="278"/>
        <end position="289"/>
    </location>
</feature>
<name>A0A8J2NG03_FUSEQ</name>
<dbReference type="AlphaFoldDB" id="A0A8J2NG03"/>
<feature type="region of interest" description="Disordered" evidence="1">
    <location>
        <begin position="263"/>
        <end position="304"/>
    </location>
</feature>
<dbReference type="EMBL" id="CAJSTJ010000124">
    <property type="protein sequence ID" value="CAG7558515.1"/>
    <property type="molecule type" value="Genomic_DNA"/>
</dbReference>
<evidence type="ECO:0000313" key="2">
    <source>
        <dbReference type="EMBL" id="CAG7558515.1"/>
    </source>
</evidence>
<sequence>MFYPSPAPDIDINNQFQSQGAPYNKPVANLAWAVPGGLSAINTNLNTLPQDGYTSESPLVMSALSNGHHSADLALLSRSNFNTQNNFSAATEWQWPTTQFGTSSQSLVPSGNSQNREVVSNKLRTLVRMLLGTRFVLRTVRQKNRRHSASDCHPWSTGSRKFPGPGLSQSSSSSGDAVFGNLSNEYQSHTFNFPDYTNNTWPDNTLGIWGSGESSQVPPQEYAPGKITELSDEEVISGMERELPGLLGGPTTAGNLANRTQRKVATMNQSKKRPIDCLDVEESSDDDTDEGSRSTKRSKKASTSQRFACPFYKHNPAREHIFRSHKLPEHQCPRCFETFKTAGALSKHSRAAVLCQIQNRATQEEGIDAGQERQLKIRARKTNAGPHQKKVEEDRWHEMYQIVFPNVEQPSSPYYNRVHISALSRIDDFERNIMDDFGQRVSARLGCLGMQQSLLTNILTITRSALQESVQSCRKGNTYPDGQLSQLAASQTPMSQSSLGMGSQLPGVENNFFGEGFDDQLVAQILSDSSLGFSSSGSWNTLS</sequence>
<dbReference type="PANTHER" id="PTHR38166">
    <property type="entry name" value="C2H2-TYPE DOMAIN-CONTAINING PROTEIN-RELATED"/>
    <property type="match status" value="1"/>
</dbReference>
<protein>
    <recommendedName>
        <fullName evidence="4">C2H2-type domain-containing protein</fullName>
    </recommendedName>
</protein>
<evidence type="ECO:0000313" key="3">
    <source>
        <dbReference type="Proteomes" id="UP000693738"/>
    </source>
</evidence>
<organism evidence="2 3">
    <name type="scientific">Fusarium equiseti</name>
    <name type="common">Fusarium scirpi</name>
    <dbReference type="NCBI Taxonomy" id="61235"/>
    <lineage>
        <taxon>Eukaryota</taxon>
        <taxon>Fungi</taxon>
        <taxon>Dikarya</taxon>
        <taxon>Ascomycota</taxon>
        <taxon>Pezizomycotina</taxon>
        <taxon>Sordariomycetes</taxon>
        <taxon>Hypocreomycetidae</taxon>
        <taxon>Hypocreales</taxon>
        <taxon>Nectriaceae</taxon>
        <taxon>Fusarium</taxon>
        <taxon>Fusarium incarnatum-equiseti species complex</taxon>
    </lineage>
</organism>
<proteinExistence type="predicted"/>
<evidence type="ECO:0000256" key="1">
    <source>
        <dbReference type="SAM" id="MobiDB-lite"/>
    </source>
</evidence>
<evidence type="ECO:0008006" key="4">
    <source>
        <dbReference type="Google" id="ProtNLM"/>
    </source>
</evidence>
<gene>
    <name evidence="2" type="ORF">FEQUK3_LOCUS4228</name>
</gene>